<evidence type="ECO:0000313" key="3">
    <source>
        <dbReference type="Proteomes" id="UP001497472"/>
    </source>
</evidence>
<feature type="compositionally biased region" description="Polar residues" evidence="1">
    <location>
        <begin position="22"/>
        <end position="31"/>
    </location>
</feature>
<dbReference type="Proteomes" id="UP001497472">
    <property type="component" value="Unassembled WGS sequence"/>
</dbReference>
<feature type="region of interest" description="Disordered" evidence="1">
    <location>
        <begin position="22"/>
        <end position="43"/>
    </location>
</feature>
<evidence type="ECO:0000256" key="1">
    <source>
        <dbReference type="SAM" id="MobiDB-lite"/>
    </source>
</evidence>
<evidence type="ECO:0000313" key="2">
    <source>
        <dbReference type="EMBL" id="CAK1540950.1"/>
    </source>
</evidence>
<dbReference type="EMBL" id="CAVLEF010000002">
    <property type="protein sequence ID" value="CAK1540950.1"/>
    <property type="molecule type" value="Genomic_DNA"/>
</dbReference>
<dbReference type="AlphaFoldDB" id="A0AAV1IVK0"/>
<reference evidence="2 3" key="1">
    <citation type="submission" date="2023-11" db="EMBL/GenBank/DDBJ databases">
        <authorList>
            <person name="Okamura Y."/>
        </authorList>
    </citation>
    <scope>NUCLEOTIDE SEQUENCE [LARGE SCALE GENOMIC DNA]</scope>
</reference>
<protein>
    <submittedName>
        <fullName evidence="2">Uncharacterized protein</fullName>
    </submittedName>
</protein>
<gene>
    <name evidence="2" type="ORF">LNINA_LOCUS969</name>
</gene>
<keyword evidence="3" id="KW-1185">Reference proteome</keyword>
<accession>A0AAV1IVK0</accession>
<organism evidence="2 3">
    <name type="scientific">Leptosia nina</name>
    <dbReference type="NCBI Taxonomy" id="320188"/>
    <lineage>
        <taxon>Eukaryota</taxon>
        <taxon>Metazoa</taxon>
        <taxon>Ecdysozoa</taxon>
        <taxon>Arthropoda</taxon>
        <taxon>Hexapoda</taxon>
        <taxon>Insecta</taxon>
        <taxon>Pterygota</taxon>
        <taxon>Neoptera</taxon>
        <taxon>Endopterygota</taxon>
        <taxon>Lepidoptera</taxon>
        <taxon>Glossata</taxon>
        <taxon>Ditrysia</taxon>
        <taxon>Papilionoidea</taxon>
        <taxon>Pieridae</taxon>
        <taxon>Pierinae</taxon>
        <taxon>Leptosia</taxon>
    </lineage>
</organism>
<sequence length="627" mass="72585">MSREIGGSIDALAIIKEEQASPVNSSNVINTDKTEDAPPPDIENMCPCKDRLSAKEEARRAAVIEKMLKQREETLTAEFHIRIEKEIKMMKDRFDYILQNEQIRASHMMREAHRERKEKIAALQTQLECKNLAGLMFVMCSERRKSKLQILRLVEDYTTYIKGLQHILAESQALILKLSCGYKTAARVDQEWKDKMDRVINEFLGFIYHFSGGTPDTNQYFIDIPALMQTKAPIEDDPTEDPCDVDEVGEEKYPIPKEKNWWELIEGDDPPFIVFGDMAEFKPPERREVLKTVKAAKSAPKKWKEYGKSKIFEYILPVVHLKRDTFFHENIVSANCPNLDSIKDEYLKYQPTKSRWECQNMQTERPSSRGSETSQRRVTTASVDLRGTMGSILKIMEPCKLDDEEFADESLSALGSLHNDSMDVIPTHVPDHDHKIHYEKTCPMEQCQRMKMDSFIRTLPPYMQASPFTHYEQTYDEYELCSPEQLEILKQRIEDKKRKEKVDFHLPDESPLSEWPQNEDGVAVQTSDMSLSLPPCTCGVEKLSSASSVERVFKVADLIPIKEKLDQINDECFYQDNIDFNRFGVVGQENEIKLPAEQDFAKERMQHITKILRRNPSLCEIFQANIR</sequence>
<comment type="caution">
    <text evidence="2">The sequence shown here is derived from an EMBL/GenBank/DDBJ whole genome shotgun (WGS) entry which is preliminary data.</text>
</comment>
<feature type="region of interest" description="Disordered" evidence="1">
    <location>
        <begin position="359"/>
        <end position="380"/>
    </location>
</feature>
<proteinExistence type="predicted"/>
<name>A0AAV1IVK0_9NEOP</name>